<dbReference type="HOGENOM" id="CLU_061385_1_0_0"/>
<dbReference type="Pfam" id="PF00753">
    <property type="entry name" value="Lactamase_B"/>
    <property type="match status" value="1"/>
</dbReference>
<name>Q9RUF6_DEIRA</name>
<dbReference type="RefSeq" id="WP_010888069.1">
    <property type="nucleotide sequence ID" value="NC_001263.1"/>
</dbReference>
<dbReference type="AlphaFoldDB" id="Q9RUF6"/>
<dbReference type="PaxDb" id="243230-DR_1430"/>
<dbReference type="Gene3D" id="3.60.15.10">
    <property type="entry name" value="Ribonuclease Z/Hydroxyacylglutathione hydrolase-like"/>
    <property type="match status" value="1"/>
</dbReference>
<dbReference type="SUPFAM" id="SSF56281">
    <property type="entry name" value="Metallo-hydrolase/oxidoreductase"/>
    <property type="match status" value="1"/>
</dbReference>
<dbReference type="eggNOG" id="COG0491">
    <property type="taxonomic scope" value="Bacteria"/>
</dbReference>
<gene>
    <name evidence="2" type="ordered locus">DR_1430</name>
</gene>
<dbReference type="InterPro" id="IPR050855">
    <property type="entry name" value="NDM-1-like"/>
</dbReference>
<evidence type="ECO:0000313" key="3">
    <source>
        <dbReference type="Proteomes" id="UP000002524"/>
    </source>
</evidence>
<dbReference type="InterPro" id="IPR036866">
    <property type="entry name" value="RibonucZ/Hydroxyglut_hydro"/>
</dbReference>
<dbReference type="InterPro" id="IPR001279">
    <property type="entry name" value="Metallo-B-lactamas"/>
</dbReference>
<dbReference type="STRING" id="243230.DR_1430"/>
<dbReference type="EMBL" id="AE000513">
    <property type="protein sequence ID" value="AAF10998.1"/>
    <property type="molecule type" value="Genomic_DNA"/>
</dbReference>
<dbReference type="OrthoDB" id="333278at2"/>
<proteinExistence type="predicted"/>
<feature type="domain" description="Metallo-beta-lactamase" evidence="1">
    <location>
        <begin position="17"/>
        <end position="214"/>
    </location>
</feature>
<sequence>MTEVHTIDLNFQDTPGVIASYVFDTGDGLAVVDTGPTSTLPALEEGLHAFGAELRDLRHLLLTHIHFDHAGAAGTLLERLPKAKVYVHERGAPHLARPEKLVASATQIYGDEMDRLWGEMRPIDPDRMKVLAGGEFWRTGDAEVRALYTPGHAVHHLAYQVGDDLYVGDVGGVRLAAAQTSRAPTPPPDIDLEIWRDSVATLRDLDARTLHLAHFGSYPHEARHWDGLLEKMDLDAGWVRDGLEAGRGFESISAEVTERLLDELGQEGADLPARYEFACPPWMSVQGLMRYWTRKAARSGTPGS</sequence>
<accession>Q9RUF6</accession>
<evidence type="ECO:0000313" key="2">
    <source>
        <dbReference type="EMBL" id="AAF10998.1"/>
    </source>
</evidence>
<organism evidence="2 3">
    <name type="scientific">Deinococcus radiodurans (strain ATCC 13939 / DSM 20539 / JCM 16871 / CCUG 27074 / LMG 4051 / NBRC 15346 / NCIMB 9279 / VKM B-1422 / R1)</name>
    <dbReference type="NCBI Taxonomy" id="243230"/>
    <lineage>
        <taxon>Bacteria</taxon>
        <taxon>Thermotogati</taxon>
        <taxon>Deinococcota</taxon>
        <taxon>Deinococci</taxon>
        <taxon>Deinococcales</taxon>
        <taxon>Deinococcaceae</taxon>
        <taxon>Deinococcus</taxon>
    </lineage>
</organism>
<dbReference type="SMART" id="SM00849">
    <property type="entry name" value="Lactamase_B"/>
    <property type="match status" value="1"/>
</dbReference>
<protein>
    <submittedName>
        <fullName evidence="2">Metallo-beta-lactamase-related protein</fullName>
    </submittedName>
</protein>
<dbReference type="GeneID" id="69517671"/>
<dbReference type="Proteomes" id="UP000002524">
    <property type="component" value="Chromosome 1"/>
</dbReference>
<dbReference type="InParanoid" id="Q9RUF6"/>
<dbReference type="PATRIC" id="fig|243230.17.peg.1626"/>
<evidence type="ECO:0000259" key="1">
    <source>
        <dbReference type="SMART" id="SM00849"/>
    </source>
</evidence>
<dbReference type="PANTHER" id="PTHR42951">
    <property type="entry name" value="METALLO-BETA-LACTAMASE DOMAIN-CONTAINING"/>
    <property type="match status" value="1"/>
</dbReference>
<dbReference type="InterPro" id="IPR037482">
    <property type="entry name" value="ST1585_MBL-fold"/>
</dbReference>
<dbReference type="PANTHER" id="PTHR42951:SF22">
    <property type="entry name" value="METALLO BETA-LACTAMASE SUPERFAMILY LIPOPROTEIN"/>
    <property type="match status" value="1"/>
</dbReference>
<reference evidence="2 3" key="1">
    <citation type="journal article" date="1999" name="Science">
        <title>Genome sequence of the radioresistant bacterium Deinococcus radiodurans R1.</title>
        <authorList>
            <person name="White O."/>
            <person name="Eisen J.A."/>
            <person name="Heidelberg J.F."/>
            <person name="Hickey E.K."/>
            <person name="Peterson J.D."/>
            <person name="Dodson R.J."/>
            <person name="Haft D.H."/>
            <person name="Gwinn M.L."/>
            <person name="Nelson W.C."/>
            <person name="Richardson D.L."/>
            <person name="Moffat K.S."/>
            <person name="Qin H."/>
            <person name="Jiang L."/>
            <person name="Pamphile W."/>
            <person name="Crosby M."/>
            <person name="Shen M."/>
            <person name="Vamathevan J.J."/>
            <person name="Lam P."/>
            <person name="McDonald L."/>
            <person name="Utterback T."/>
            <person name="Zalewski C."/>
            <person name="Makarova K.S."/>
            <person name="Aravind L."/>
            <person name="Daly M.J."/>
            <person name="Minton K.W."/>
            <person name="Fleischmann R.D."/>
            <person name="Ketchum K.A."/>
            <person name="Nelson K.E."/>
            <person name="Salzberg S."/>
            <person name="Smith H.O."/>
            <person name="Venter J.C."/>
            <person name="Fraser C.M."/>
        </authorList>
    </citation>
    <scope>NUCLEOTIDE SEQUENCE [LARGE SCALE GENOMIC DNA]</scope>
    <source>
        <strain evidence="3">ATCC 13939 / DSM 20539 / JCM 16871 / LMG 4051 / NBRC 15346 / NCIMB 9279 / R1 / VKM B-1422</strain>
    </source>
</reference>
<keyword evidence="3" id="KW-1185">Reference proteome</keyword>
<dbReference type="EnsemblBacteria" id="AAF10998">
    <property type="protein sequence ID" value="AAF10998"/>
    <property type="gene ID" value="DR_1430"/>
</dbReference>
<dbReference type="KEGG" id="dra:DR_1430"/>
<dbReference type="PIR" id="D75397">
    <property type="entry name" value="D75397"/>
</dbReference>
<dbReference type="CDD" id="cd07726">
    <property type="entry name" value="ST1585-like_MBL-fold"/>
    <property type="match status" value="1"/>
</dbReference>